<evidence type="ECO:0000313" key="12">
    <source>
        <dbReference type="EMBL" id="AXA36136.1"/>
    </source>
</evidence>
<keyword evidence="7" id="KW-0067">ATP-binding</keyword>
<dbReference type="SMART" id="SM00240">
    <property type="entry name" value="FHA"/>
    <property type="match status" value="1"/>
</dbReference>
<organism evidence="12 13">
    <name type="scientific">Sumerlaea chitinivorans</name>
    <dbReference type="NCBI Taxonomy" id="2250252"/>
    <lineage>
        <taxon>Bacteria</taxon>
        <taxon>Candidatus Sumerlaeota</taxon>
        <taxon>Candidatus Sumerlaeia</taxon>
        <taxon>Candidatus Sumerlaeales</taxon>
        <taxon>Candidatus Sumerlaeaceae</taxon>
        <taxon>Candidatus Sumerlaea</taxon>
    </lineage>
</organism>
<evidence type="ECO:0000256" key="4">
    <source>
        <dbReference type="ARBA" id="ARBA00022679"/>
    </source>
</evidence>
<dbReference type="CDD" id="cd00060">
    <property type="entry name" value="FHA"/>
    <property type="match status" value="1"/>
</dbReference>
<dbReference type="PRINTS" id="PR00344">
    <property type="entry name" value="BCTRLSENSOR"/>
</dbReference>
<dbReference type="InterPro" id="IPR036097">
    <property type="entry name" value="HisK_dim/P_sf"/>
</dbReference>
<dbReference type="EMBL" id="CP030759">
    <property type="protein sequence ID" value="AXA36136.1"/>
    <property type="molecule type" value="Genomic_DNA"/>
</dbReference>
<evidence type="ECO:0000256" key="9">
    <source>
        <dbReference type="SAM" id="MobiDB-lite"/>
    </source>
</evidence>
<dbReference type="PROSITE" id="PS50109">
    <property type="entry name" value="HIS_KIN"/>
    <property type="match status" value="1"/>
</dbReference>
<gene>
    <name evidence="12" type="ORF">BRCON_1359</name>
</gene>
<dbReference type="CDD" id="cd00082">
    <property type="entry name" value="HisKA"/>
    <property type="match status" value="1"/>
</dbReference>
<dbReference type="Gene3D" id="3.30.565.10">
    <property type="entry name" value="Histidine kinase-like ATPase, C-terminal domain"/>
    <property type="match status" value="1"/>
</dbReference>
<dbReference type="SMART" id="SM00065">
    <property type="entry name" value="GAF"/>
    <property type="match status" value="1"/>
</dbReference>
<dbReference type="KEGG" id="schv:BRCON_1359"/>
<dbReference type="PANTHER" id="PTHR43065:SF10">
    <property type="entry name" value="PEROXIDE STRESS-ACTIVATED HISTIDINE KINASE MAK3"/>
    <property type="match status" value="1"/>
</dbReference>
<dbReference type="InterPro" id="IPR000253">
    <property type="entry name" value="FHA_dom"/>
</dbReference>
<protein>
    <recommendedName>
        <fullName evidence="2">histidine kinase</fullName>
        <ecNumber evidence="2">2.7.13.3</ecNumber>
    </recommendedName>
</protein>
<dbReference type="PROSITE" id="PS50006">
    <property type="entry name" value="FHA_DOMAIN"/>
    <property type="match status" value="1"/>
</dbReference>
<dbReference type="InterPro" id="IPR003018">
    <property type="entry name" value="GAF"/>
</dbReference>
<keyword evidence="3" id="KW-0597">Phosphoprotein</keyword>
<dbReference type="InterPro" id="IPR003661">
    <property type="entry name" value="HisK_dim/P_dom"/>
</dbReference>
<reference evidence="12 13" key="1">
    <citation type="submission" date="2018-05" db="EMBL/GenBank/DDBJ databases">
        <title>A metagenomic window into the 2 km-deep terrestrial subsurface aquifer revealed taxonomically and functionally diverse microbial community comprising novel uncultured bacterial lineages.</title>
        <authorList>
            <person name="Kadnikov V.V."/>
            <person name="Mardanov A.V."/>
            <person name="Beletsky A.V."/>
            <person name="Banks D."/>
            <person name="Pimenov N.V."/>
            <person name="Frank Y.A."/>
            <person name="Karnachuk O.V."/>
            <person name="Ravin N.V."/>
        </authorList>
    </citation>
    <scope>NUCLEOTIDE SEQUENCE [LARGE SCALE GENOMIC DNA]</scope>
    <source>
        <strain evidence="12">BY</strain>
    </source>
</reference>
<dbReference type="SUPFAM" id="SSF55781">
    <property type="entry name" value="GAF domain-like"/>
    <property type="match status" value="1"/>
</dbReference>
<evidence type="ECO:0000256" key="6">
    <source>
        <dbReference type="ARBA" id="ARBA00022777"/>
    </source>
</evidence>
<dbReference type="SUPFAM" id="SSF47384">
    <property type="entry name" value="Homodimeric domain of signal transducing histidine kinase"/>
    <property type="match status" value="1"/>
</dbReference>
<dbReference type="SUPFAM" id="SSF49879">
    <property type="entry name" value="SMAD/FHA domain"/>
    <property type="match status" value="1"/>
</dbReference>
<dbReference type="InterPro" id="IPR036890">
    <property type="entry name" value="HATPase_C_sf"/>
</dbReference>
<feature type="domain" description="FHA" evidence="10">
    <location>
        <begin position="24"/>
        <end position="73"/>
    </location>
</feature>
<evidence type="ECO:0000256" key="1">
    <source>
        <dbReference type="ARBA" id="ARBA00000085"/>
    </source>
</evidence>
<evidence type="ECO:0000256" key="7">
    <source>
        <dbReference type="ARBA" id="ARBA00022840"/>
    </source>
</evidence>
<dbReference type="InterPro" id="IPR003594">
    <property type="entry name" value="HATPase_dom"/>
</dbReference>
<dbReference type="Proteomes" id="UP000262583">
    <property type="component" value="Chromosome"/>
</dbReference>
<evidence type="ECO:0000256" key="5">
    <source>
        <dbReference type="ARBA" id="ARBA00022741"/>
    </source>
</evidence>
<dbReference type="InterPro" id="IPR029016">
    <property type="entry name" value="GAF-like_dom_sf"/>
</dbReference>
<dbReference type="Pfam" id="PF02518">
    <property type="entry name" value="HATPase_c"/>
    <property type="match status" value="1"/>
</dbReference>
<evidence type="ECO:0000256" key="2">
    <source>
        <dbReference type="ARBA" id="ARBA00012438"/>
    </source>
</evidence>
<keyword evidence="8" id="KW-0902">Two-component regulatory system</keyword>
<evidence type="ECO:0000259" key="10">
    <source>
        <dbReference type="PROSITE" id="PS50006"/>
    </source>
</evidence>
<dbReference type="Gene3D" id="3.30.450.40">
    <property type="match status" value="1"/>
</dbReference>
<comment type="catalytic activity">
    <reaction evidence="1">
        <text>ATP + protein L-histidine = ADP + protein N-phospho-L-histidine.</text>
        <dbReference type="EC" id="2.7.13.3"/>
    </reaction>
</comment>
<dbReference type="Pfam" id="PF01590">
    <property type="entry name" value="GAF"/>
    <property type="match status" value="1"/>
</dbReference>
<keyword evidence="4" id="KW-0808">Transferase</keyword>
<feature type="domain" description="Histidine kinase" evidence="11">
    <location>
        <begin position="341"/>
        <end position="552"/>
    </location>
</feature>
<dbReference type="Pfam" id="PF00498">
    <property type="entry name" value="FHA"/>
    <property type="match status" value="1"/>
</dbReference>
<dbReference type="Gene3D" id="1.10.287.130">
    <property type="match status" value="1"/>
</dbReference>
<dbReference type="AlphaFoldDB" id="A0A2Z4Y5A9"/>
<dbReference type="Gene3D" id="2.60.200.20">
    <property type="match status" value="1"/>
</dbReference>
<feature type="region of interest" description="Disordered" evidence="9">
    <location>
        <begin position="105"/>
        <end position="124"/>
    </location>
</feature>
<dbReference type="InterPro" id="IPR008984">
    <property type="entry name" value="SMAD_FHA_dom_sf"/>
</dbReference>
<keyword evidence="5" id="KW-0547">Nucleotide-binding</keyword>
<dbReference type="SMART" id="SM00388">
    <property type="entry name" value="HisKA"/>
    <property type="match status" value="1"/>
</dbReference>
<dbReference type="EC" id="2.7.13.3" evidence="2"/>
<dbReference type="GO" id="GO:0000155">
    <property type="term" value="F:phosphorelay sensor kinase activity"/>
    <property type="evidence" value="ECO:0007669"/>
    <property type="project" value="InterPro"/>
</dbReference>
<sequence length="567" mass="62713">MPAYLYPSKELGLTGPFELKLRVTTIGRHPNNDISLLMESVSRFHAKIEQCGSKWIITDLNSSNGTFINGERIATPRALSEGDVITFGRADFVFSLLSPEERKSLTAEGATPTPMSTSSVNLVGDDQSSSTILSTKLSVESTPLPQELVPERVVDIAALRKANQRLLTLYKLNELARTSSTPEEMMERTMDLIFENLPADRGVIMTVHYPDGALEPQVVRFRDPGKRGELAISKTIIQKCLREQVAVLSRDATMDSRFNSSESIIANEIRSAMCVPLVSKKRPLGIIFVDTREFVHAFTEDDLAFLSSLAYDLAMWLDNAMLMRESIKNERLAAVGQTIAGLAHNIKNILQLAKGGLELLDQAIERKSLEEIQTFWPVVRRGIERMQVLTQEMLDYSRQTPPELVEASVNEVIRDTVQAFEKDAVDAGVEIVVNLAPDLPKRKIDPGGLMKSLLNLITNAVDAFEGRGGRIEISTCLKDDAILIVVSDNGKGIPRDKMARIFQPFFTTKGSKGTGLGLSMTKKYIDDMGGHISVQSEEGRGTTFTIVFPPPPKEISFDVDTQPETKQ</sequence>
<dbReference type="SUPFAM" id="SSF55874">
    <property type="entry name" value="ATPase domain of HSP90 chaperone/DNA topoisomerase II/histidine kinase"/>
    <property type="match status" value="1"/>
</dbReference>
<evidence type="ECO:0000256" key="8">
    <source>
        <dbReference type="ARBA" id="ARBA00023012"/>
    </source>
</evidence>
<dbReference type="InterPro" id="IPR005467">
    <property type="entry name" value="His_kinase_dom"/>
</dbReference>
<dbReference type="GO" id="GO:0005524">
    <property type="term" value="F:ATP binding"/>
    <property type="evidence" value="ECO:0007669"/>
    <property type="project" value="UniProtKB-KW"/>
</dbReference>
<dbReference type="Pfam" id="PF00512">
    <property type="entry name" value="HisKA"/>
    <property type="match status" value="1"/>
</dbReference>
<dbReference type="InterPro" id="IPR004358">
    <property type="entry name" value="Sig_transdc_His_kin-like_C"/>
</dbReference>
<keyword evidence="6 12" id="KW-0418">Kinase</keyword>
<evidence type="ECO:0000259" key="11">
    <source>
        <dbReference type="PROSITE" id="PS50109"/>
    </source>
</evidence>
<proteinExistence type="predicted"/>
<accession>A0A2Z4Y5A9</accession>
<evidence type="ECO:0000256" key="3">
    <source>
        <dbReference type="ARBA" id="ARBA00022553"/>
    </source>
</evidence>
<dbReference type="PANTHER" id="PTHR43065">
    <property type="entry name" value="SENSOR HISTIDINE KINASE"/>
    <property type="match status" value="1"/>
</dbReference>
<name>A0A2Z4Y5A9_SUMC1</name>
<dbReference type="SMART" id="SM00387">
    <property type="entry name" value="HATPase_c"/>
    <property type="match status" value="1"/>
</dbReference>
<feature type="compositionally biased region" description="Polar residues" evidence="9">
    <location>
        <begin position="113"/>
        <end position="124"/>
    </location>
</feature>
<evidence type="ECO:0000313" key="13">
    <source>
        <dbReference type="Proteomes" id="UP000262583"/>
    </source>
</evidence>